<comment type="subcellular location">
    <subcellularLocation>
        <location evidence="1 15">Cytoplasm</location>
    </subcellularLocation>
</comment>
<dbReference type="Proteomes" id="UP000322165">
    <property type="component" value="Unassembled WGS sequence"/>
</dbReference>
<dbReference type="EC" id="2.3.2.6" evidence="10 15"/>
<dbReference type="EMBL" id="VUOD01000001">
    <property type="protein sequence ID" value="KAA2286026.1"/>
    <property type="molecule type" value="Genomic_DNA"/>
</dbReference>
<name>A0A5B2ZCZ4_9GAMM</name>
<dbReference type="InterPro" id="IPR016181">
    <property type="entry name" value="Acyl_CoA_acyltransferase"/>
</dbReference>
<dbReference type="HAMAP" id="MF_00688">
    <property type="entry name" value="Leu_Phe_trans"/>
    <property type="match status" value="1"/>
</dbReference>
<evidence type="ECO:0000256" key="8">
    <source>
        <dbReference type="ARBA" id="ARBA00054043"/>
    </source>
</evidence>
<evidence type="ECO:0000256" key="5">
    <source>
        <dbReference type="ARBA" id="ARBA00050607"/>
    </source>
</evidence>
<dbReference type="GO" id="GO:0030163">
    <property type="term" value="P:protein catabolic process"/>
    <property type="evidence" value="ECO:0007669"/>
    <property type="project" value="UniProtKB-UniRule"/>
</dbReference>
<reference evidence="16 17" key="2">
    <citation type="submission" date="2019-09" db="EMBL/GenBank/DDBJ databases">
        <authorList>
            <person name="Mazur A."/>
        </authorList>
    </citation>
    <scope>NUCLEOTIDE SEQUENCE [LARGE SCALE GENOMIC DNA]</scope>
    <source>
        <strain evidence="16 17">3729k</strain>
    </source>
</reference>
<protein>
    <recommendedName>
        <fullName evidence="11 15">Leucyl/phenylalanyl-tRNA--protein transferase</fullName>
        <ecNumber evidence="10 15">2.3.2.6</ecNumber>
    </recommendedName>
    <alternativeName>
        <fullName evidence="12 15">L/F-transferase</fullName>
    </alternativeName>
    <alternativeName>
        <fullName evidence="13 15">Leucyltransferase</fullName>
    </alternativeName>
    <alternativeName>
        <fullName evidence="14 15">Phenyalanyltransferase</fullName>
    </alternativeName>
</protein>
<reference evidence="16 17" key="1">
    <citation type="submission" date="2019-09" db="EMBL/GenBank/DDBJ databases">
        <title>Arenimonas chukotkensis sp. nov., a bacterium isolated from Chukotka hot spring, Arctic region, Russia.</title>
        <authorList>
            <person name="Zayulina K.S."/>
            <person name="Prokofeva M.I."/>
            <person name="Elcheninov A.G."/>
            <person name="Novikov A."/>
            <person name="Kochetkova T.V."/>
            <person name="Kublanov I.V."/>
        </authorList>
    </citation>
    <scope>NUCLEOTIDE SEQUENCE [LARGE SCALE GENOMIC DNA]</scope>
    <source>
        <strain evidence="16 17">3729k</strain>
    </source>
</reference>
<evidence type="ECO:0000256" key="11">
    <source>
        <dbReference type="ARBA" id="ARBA00074372"/>
    </source>
</evidence>
<dbReference type="RefSeq" id="WP_149859243.1">
    <property type="nucleotide sequence ID" value="NZ_VUOD01000001.1"/>
</dbReference>
<evidence type="ECO:0000256" key="9">
    <source>
        <dbReference type="ARBA" id="ARBA00061535"/>
    </source>
</evidence>
<evidence type="ECO:0000256" key="3">
    <source>
        <dbReference type="ARBA" id="ARBA00022679"/>
    </source>
</evidence>
<comment type="catalytic activity">
    <reaction evidence="6 15">
        <text>N-terminal L-arginyl-[protein] + L-leucyl-tRNA(Leu) = N-terminal L-leucyl-L-arginyl-[protein] + tRNA(Leu) + H(+)</text>
        <dbReference type="Rhea" id="RHEA:50416"/>
        <dbReference type="Rhea" id="RHEA-COMP:9613"/>
        <dbReference type="Rhea" id="RHEA-COMP:9622"/>
        <dbReference type="Rhea" id="RHEA-COMP:12672"/>
        <dbReference type="Rhea" id="RHEA-COMP:12673"/>
        <dbReference type="ChEBI" id="CHEBI:15378"/>
        <dbReference type="ChEBI" id="CHEBI:64719"/>
        <dbReference type="ChEBI" id="CHEBI:78442"/>
        <dbReference type="ChEBI" id="CHEBI:78494"/>
        <dbReference type="ChEBI" id="CHEBI:133044"/>
        <dbReference type="EC" id="2.3.2.6"/>
    </reaction>
</comment>
<gene>
    <name evidence="15" type="primary">aat</name>
    <name evidence="16" type="ORF">F0415_00540</name>
</gene>
<sequence>MSILPIPRLRPDRPEDFPPPSRALDEPNGLLAWGGDLSPRRLLAAYRRGIFPWYSEGEPLLWWSPDPRLVFDTDGIHLSSRFRRELRRCPWTVRADTCFWEVIRSCAMAPRPGQDGTWITPEIQAAYAGLHRLGHAHSIEVFDGERLVGGLYGVAVGRLFCAESMFSGQSGASKVALAALGRILSGWSWPWIDAQVENPHLRFLGGRAIPRQDFLARLPALVDAGGRLGPWTAAVGAIPAASLTQAPAA</sequence>
<evidence type="ECO:0000256" key="14">
    <source>
        <dbReference type="ARBA" id="ARBA00083640"/>
    </source>
</evidence>
<dbReference type="InterPro" id="IPR042203">
    <property type="entry name" value="Leu/Phe-tRNA_Trfase_C"/>
</dbReference>
<comment type="function">
    <text evidence="8 15">Functions in the N-end rule pathway of protein degradation where it conjugates Leu, Phe and, less efficiently, Met from aminoacyl-tRNAs to the N-termini of proteins containing an N-terminal arginine or lysine.</text>
</comment>
<comment type="catalytic activity">
    <reaction evidence="5 15">
        <text>L-phenylalanyl-tRNA(Phe) + an N-terminal L-alpha-aminoacyl-[protein] = an N-terminal L-phenylalanyl-L-alpha-aminoacyl-[protein] + tRNA(Phe)</text>
        <dbReference type="Rhea" id="RHEA:43632"/>
        <dbReference type="Rhea" id="RHEA-COMP:9668"/>
        <dbReference type="Rhea" id="RHEA-COMP:9699"/>
        <dbReference type="Rhea" id="RHEA-COMP:10636"/>
        <dbReference type="Rhea" id="RHEA-COMP:10637"/>
        <dbReference type="ChEBI" id="CHEBI:78442"/>
        <dbReference type="ChEBI" id="CHEBI:78531"/>
        <dbReference type="ChEBI" id="CHEBI:78597"/>
        <dbReference type="ChEBI" id="CHEBI:83561"/>
        <dbReference type="EC" id="2.3.2.6"/>
    </reaction>
</comment>
<evidence type="ECO:0000256" key="13">
    <source>
        <dbReference type="ARBA" id="ARBA00077165"/>
    </source>
</evidence>
<comment type="catalytic activity">
    <reaction evidence="7 15">
        <text>N-terminal L-lysyl-[protein] + L-leucyl-tRNA(Leu) = N-terminal L-leucyl-L-lysyl-[protein] + tRNA(Leu) + H(+)</text>
        <dbReference type="Rhea" id="RHEA:12340"/>
        <dbReference type="Rhea" id="RHEA-COMP:9613"/>
        <dbReference type="Rhea" id="RHEA-COMP:9622"/>
        <dbReference type="Rhea" id="RHEA-COMP:12670"/>
        <dbReference type="Rhea" id="RHEA-COMP:12671"/>
        <dbReference type="ChEBI" id="CHEBI:15378"/>
        <dbReference type="ChEBI" id="CHEBI:65249"/>
        <dbReference type="ChEBI" id="CHEBI:78442"/>
        <dbReference type="ChEBI" id="CHEBI:78494"/>
        <dbReference type="ChEBI" id="CHEBI:133043"/>
        <dbReference type="EC" id="2.3.2.6"/>
    </reaction>
</comment>
<evidence type="ECO:0000256" key="15">
    <source>
        <dbReference type="HAMAP-Rule" id="MF_00688"/>
    </source>
</evidence>
<evidence type="ECO:0000256" key="2">
    <source>
        <dbReference type="ARBA" id="ARBA00022490"/>
    </source>
</evidence>
<dbReference type="PANTHER" id="PTHR30098:SF2">
    <property type="entry name" value="LEUCYL_PHENYLALANYL-TRNA--PROTEIN TRANSFERASE"/>
    <property type="match status" value="1"/>
</dbReference>
<dbReference type="AlphaFoldDB" id="A0A5B2ZCZ4"/>
<dbReference type="InterPro" id="IPR004616">
    <property type="entry name" value="Leu/Phe-tRNA_Trfase"/>
</dbReference>
<accession>A0A5B2ZCZ4</accession>
<dbReference type="Gene3D" id="3.30.70.3550">
    <property type="entry name" value="Leucyl/phenylalanyl-tRNA-protein transferase, N-terminal domain"/>
    <property type="match status" value="1"/>
</dbReference>
<evidence type="ECO:0000256" key="7">
    <source>
        <dbReference type="ARBA" id="ARBA00051538"/>
    </source>
</evidence>
<keyword evidence="2 15" id="KW-0963">Cytoplasm</keyword>
<dbReference type="Pfam" id="PF03588">
    <property type="entry name" value="Leu_Phe_trans"/>
    <property type="match status" value="1"/>
</dbReference>
<evidence type="ECO:0000256" key="1">
    <source>
        <dbReference type="ARBA" id="ARBA00004496"/>
    </source>
</evidence>
<dbReference type="FunFam" id="3.30.70.3550:FF:000001">
    <property type="entry name" value="Leucyl/phenylalanyl-tRNA--protein transferase"/>
    <property type="match status" value="1"/>
</dbReference>
<evidence type="ECO:0000256" key="4">
    <source>
        <dbReference type="ARBA" id="ARBA00023315"/>
    </source>
</evidence>
<dbReference type="Gene3D" id="3.40.630.70">
    <property type="entry name" value="Leucyl/phenylalanyl-tRNA-protein transferase, C-terminal domain"/>
    <property type="match status" value="1"/>
</dbReference>
<evidence type="ECO:0000256" key="6">
    <source>
        <dbReference type="ARBA" id="ARBA00050652"/>
    </source>
</evidence>
<dbReference type="GO" id="GO:0005737">
    <property type="term" value="C:cytoplasm"/>
    <property type="evidence" value="ECO:0007669"/>
    <property type="project" value="UniProtKB-SubCell"/>
</dbReference>
<proteinExistence type="inferred from homology"/>
<organism evidence="16 17">
    <name type="scientific">Arenimonas fontis</name>
    <dbReference type="NCBI Taxonomy" id="2608255"/>
    <lineage>
        <taxon>Bacteria</taxon>
        <taxon>Pseudomonadati</taxon>
        <taxon>Pseudomonadota</taxon>
        <taxon>Gammaproteobacteria</taxon>
        <taxon>Lysobacterales</taxon>
        <taxon>Lysobacteraceae</taxon>
        <taxon>Arenimonas</taxon>
    </lineage>
</organism>
<dbReference type="InterPro" id="IPR042221">
    <property type="entry name" value="Leu/Phe-tRNA_Trfase_N"/>
</dbReference>
<dbReference type="GO" id="GO:0008914">
    <property type="term" value="F:leucyl-tRNA--protein transferase activity"/>
    <property type="evidence" value="ECO:0007669"/>
    <property type="project" value="UniProtKB-UniRule"/>
</dbReference>
<evidence type="ECO:0000313" key="16">
    <source>
        <dbReference type="EMBL" id="KAA2286026.1"/>
    </source>
</evidence>
<dbReference type="PANTHER" id="PTHR30098">
    <property type="entry name" value="LEUCYL/PHENYLALANYL-TRNA--PROTEIN TRANSFERASE"/>
    <property type="match status" value="1"/>
</dbReference>
<keyword evidence="3 15" id="KW-0808">Transferase</keyword>
<evidence type="ECO:0000313" key="17">
    <source>
        <dbReference type="Proteomes" id="UP000322165"/>
    </source>
</evidence>
<dbReference type="NCBIfam" id="TIGR00667">
    <property type="entry name" value="aat"/>
    <property type="match status" value="1"/>
</dbReference>
<comment type="caution">
    <text evidence="16">The sequence shown here is derived from an EMBL/GenBank/DDBJ whole genome shotgun (WGS) entry which is preliminary data.</text>
</comment>
<comment type="similarity">
    <text evidence="9 15">Belongs to the L/F-transferase family.</text>
</comment>
<keyword evidence="4 15" id="KW-0012">Acyltransferase</keyword>
<keyword evidence="17" id="KW-1185">Reference proteome</keyword>
<evidence type="ECO:0000256" key="12">
    <source>
        <dbReference type="ARBA" id="ARBA00077136"/>
    </source>
</evidence>
<dbReference type="SUPFAM" id="SSF55729">
    <property type="entry name" value="Acyl-CoA N-acyltransferases (Nat)"/>
    <property type="match status" value="1"/>
</dbReference>
<evidence type="ECO:0000256" key="10">
    <source>
        <dbReference type="ARBA" id="ARBA00066767"/>
    </source>
</evidence>